<evidence type="ECO:0000313" key="1">
    <source>
        <dbReference type="EMBL" id="KIM61080.1"/>
    </source>
</evidence>
<dbReference type="EMBL" id="KN822056">
    <property type="protein sequence ID" value="KIM61080.1"/>
    <property type="molecule type" value="Genomic_DNA"/>
</dbReference>
<protein>
    <recommendedName>
        <fullName evidence="3">Aspartic peptidase DDI1-type domain-containing protein</fullName>
    </recommendedName>
</protein>
<dbReference type="STRING" id="1036808.A0A0C3DK71"/>
<dbReference type="InParanoid" id="A0A0C3DK71"/>
<organism evidence="1 2">
    <name type="scientific">Scleroderma citrinum Foug A</name>
    <dbReference type="NCBI Taxonomy" id="1036808"/>
    <lineage>
        <taxon>Eukaryota</taxon>
        <taxon>Fungi</taxon>
        <taxon>Dikarya</taxon>
        <taxon>Basidiomycota</taxon>
        <taxon>Agaricomycotina</taxon>
        <taxon>Agaricomycetes</taxon>
        <taxon>Agaricomycetidae</taxon>
        <taxon>Boletales</taxon>
        <taxon>Sclerodermatineae</taxon>
        <taxon>Sclerodermataceae</taxon>
        <taxon>Scleroderma</taxon>
    </lineage>
</organism>
<evidence type="ECO:0000313" key="2">
    <source>
        <dbReference type="Proteomes" id="UP000053989"/>
    </source>
</evidence>
<gene>
    <name evidence="1" type="ORF">SCLCIDRAFT_1216374</name>
</gene>
<dbReference type="InterPro" id="IPR021109">
    <property type="entry name" value="Peptidase_aspartic_dom_sf"/>
</dbReference>
<dbReference type="OrthoDB" id="1750432at2759"/>
<reference evidence="1 2" key="1">
    <citation type="submission" date="2014-04" db="EMBL/GenBank/DDBJ databases">
        <authorList>
            <consortium name="DOE Joint Genome Institute"/>
            <person name="Kuo A."/>
            <person name="Kohler A."/>
            <person name="Nagy L.G."/>
            <person name="Floudas D."/>
            <person name="Copeland A."/>
            <person name="Barry K.W."/>
            <person name="Cichocki N."/>
            <person name="Veneault-Fourrey C."/>
            <person name="LaButti K."/>
            <person name="Lindquist E.A."/>
            <person name="Lipzen A."/>
            <person name="Lundell T."/>
            <person name="Morin E."/>
            <person name="Murat C."/>
            <person name="Sun H."/>
            <person name="Tunlid A."/>
            <person name="Henrissat B."/>
            <person name="Grigoriev I.V."/>
            <person name="Hibbett D.S."/>
            <person name="Martin F."/>
            <person name="Nordberg H.P."/>
            <person name="Cantor M.N."/>
            <person name="Hua S.X."/>
        </authorList>
    </citation>
    <scope>NUCLEOTIDE SEQUENCE [LARGE SCALE GENOMIC DNA]</scope>
    <source>
        <strain evidence="1 2">Foug A</strain>
    </source>
</reference>
<name>A0A0C3DK71_9AGAM</name>
<evidence type="ECO:0008006" key="3">
    <source>
        <dbReference type="Google" id="ProtNLM"/>
    </source>
</evidence>
<dbReference type="Proteomes" id="UP000053989">
    <property type="component" value="Unassembled WGS sequence"/>
</dbReference>
<feature type="non-terminal residue" evidence="1">
    <location>
        <position position="249"/>
    </location>
</feature>
<keyword evidence="2" id="KW-1185">Reference proteome</keyword>
<dbReference type="Gene3D" id="2.40.70.10">
    <property type="entry name" value="Acid Proteases"/>
    <property type="match status" value="1"/>
</dbReference>
<dbReference type="Pfam" id="PF08284">
    <property type="entry name" value="RVP_2"/>
    <property type="match status" value="1"/>
</dbReference>
<dbReference type="AlphaFoldDB" id="A0A0C3DK71"/>
<reference evidence="2" key="2">
    <citation type="submission" date="2015-01" db="EMBL/GenBank/DDBJ databases">
        <title>Evolutionary Origins and Diversification of the Mycorrhizal Mutualists.</title>
        <authorList>
            <consortium name="DOE Joint Genome Institute"/>
            <consortium name="Mycorrhizal Genomics Consortium"/>
            <person name="Kohler A."/>
            <person name="Kuo A."/>
            <person name="Nagy L.G."/>
            <person name="Floudas D."/>
            <person name="Copeland A."/>
            <person name="Barry K.W."/>
            <person name="Cichocki N."/>
            <person name="Veneault-Fourrey C."/>
            <person name="LaButti K."/>
            <person name="Lindquist E.A."/>
            <person name="Lipzen A."/>
            <person name="Lundell T."/>
            <person name="Morin E."/>
            <person name="Murat C."/>
            <person name="Riley R."/>
            <person name="Ohm R."/>
            <person name="Sun H."/>
            <person name="Tunlid A."/>
            <person name="Henrissat B."/>
            <person name="Grigoriev I.V."/>
            <person name="Hibbett D.S."/>
            <person name="Martin F."/>
        </authorList>
    </citation>
    <scope>NUCLEOTIDE SEQUENCE [LARGE SCALE GENOMIC DNA]</scope>
    <source>
        <strain evidence="2">Foug A</strain>
    </source>
</reference>
<dbReference type="CDD" id="cd00303">
    <property type="entry name" value="retropepsin_like"/>
    <property type="match status" value="1"/>
</dbReference>
<dbReference type="SUPFAM" id="SSF50630">
    <property type="entry name" value="Acid proteases"/>
    <property type="match status" value="1"/>
</dbReference>
<proteinExistence type="predicted"/>
<sequence>MMAAEAQLAAIEEGTELGLFTVNTTGSKAIIGPDKQEDSHPLEIHAIERSAARVKGLTRLLPKPTVIIVRINDKPCRALLDSGSLSDFASTTLVDQLQLPLDVLDKPLNLQLAVSGSRSKVNATTTPWLSYQHINEHRTLDVANLDSYDLILGMPFLFQHKILLGFNPAQVTVQSNVSLPIQGTQTIVLESRAAEILADERERRREELKAYARDICKEAIETPLPPLCDINHVIPLIDENKVYSWRPSR</sequence>
<accession>A0A0C3DK71</accession>
<dbReference type="HOGENOM" id="CLU_047281_0_0_1"/>